<dbReference type="InterPro" id="IPR051465">
    <property type="entry name" value="Cell_Envelope_Struct_Comp"/>
</dbReference>
<evidence type="ECO:0000256" key="1">
    <source>
        <dbReference type="SAM" id="SignalP"/>
    </source>
</evidence>
<comment type="caution">
    <text evidence="3">The sequence shown here is derived from an EMBL/GenBank/DDBJ whole genome shotgun (WGS) entry which is preliminary data.</text>
</comment>
<evidence type="ECO:0000313" key="4">
    <source>
        <dbReference type="Proteomes" id="UP001596170"/>
    </source>
</evidence>
<keyword evidence="1" id="KW-0732">Signal</keyword>
<dbReference type="RefSeq" id="WP_377732006.1">
    <property type="nucleotide sequence ID" value="NZ_JBHSRI010000002.1"/>
</dbReference>
<keyword evidence="4" id="KW-1185">Reference proteome</keyword>
<organism evidence="3 4">
    <name type="scientific">Paenisporosarcina macmurdoensis</name>
    <dbReference type="NCBI Taxonomy" id="212659"/>
    <lineage>
        <taxon>Bacteria</taxon>
        <taxon>Bacillati</taxon>
        <taxon>Bacillota</taxon>
        <taxon>Bacilli</taxon>
        <taxon>Bacillales</taxon>
        <taxon>Caryophanaceae</taxon>
        <taxon>Paenisporosarcina</taxon>
    </lineage>
</organism>
<dbReference type="Pfam" id="PF00395">
    <property type="entry name" value="SLH"/>
    <property type="match status" value="2"/>
</dbReference>
<name>A0ABW1L4B2_9BACL</name>
<feature type="chain" id="PRO_5046281474" evidence="1">
    <location>
        <begin position="22"/>
        <end position="403"/>
    </location>
</feature>
<dbReference type="Proteomes" id="UP001596170">
    <property type="component" value="Unassembled WGS sequence"/>
</dbReference>
<evidence type="ECO:0000259" key="2">
    <source>
        <dbReference type="PROSITE" id="PS51272"/>
    </source>
</evidence>
<feature type="signal peptide" evidence="1">
    <location>
        <begin position="1"/>
        <end position="21"/>
    </location>
</feature>
<dbReference type="InterPro" id="IPR001119">
    <property type="entry name" value="SLH_dom"/>
</dbReference>
<protein>
    <submittedName>
        <fullName evidence="3">S-layer homology domain-containing protein</fullName>
    </submittedName>
</protein>
<dbReference type="PANTHER" id="PTHR43308">
    <property type="entry name" value="OUTER MEMBRANE PROTEIN ALPHA-RELATED"/>
    <property type="match status" value="1"/>
</dbReference>
<gene>
    <name evidence="3" type="ORF">ACFPYN_00940</name>
</gene>
<proteinExistence type="predicted"/>
<dbReference type="PANTHER" id="PTHR43308:SF5">
    <property type="entry name" value="S-LAYER PROTEIN _ PEPTIDOGLYCAN ENDO-BETA-N-ACETYLGLUCOSAMINIDASE"/>
    <property type="match status" value="1"/>
</dbReference>
<evidence type="ECO:0000313" key="3">
    <source>
        <dbReference type="EMBL" id="MFC6038007.1"/>
    </source>
</evidence>
<accession>A0ABW1L4B2</accession>
<dbReference type="PROSITE" id="PS51272">
    <property type="entry name" value="SLH"/>
    <property type="match status" value="2"/>
</dbReference>
<dbReference type="EMBL" id="JBHSRI010000002">
    <property type="protein sequence ID" value="MFC6038007.1"/>
    <property type="molecule type" value="Genomic_DNA"/>
</dbReference>
<sequence>MKKKLASLALGILVAGSFAQGAEASSRQSIYTDLSMNNTFYEDVYTMNMKGVLEEEYVAAGLKINPSAIVTRGDAALMLYKLLGMETESTTGFPDVSPTSSYYDAVNTVASRGIVSGYKDGNFRPEVELTRSQMSRILAGAFEYTINNNSTVPFTDVNERWAPYVDALYRNGVTAGVTKTSFAPDKQLTRGEMSAFMNRAYKKVPGSSYNDDEIKNTVNEVISKSRHVFSQGLAHYYPKQKASNISADMALLTVDPFLSDALALYETSCYGCDGPGLMYNYEFALPYKIFSKSNTLIKLEAIVPAGGYNYGLRATIELIRNGESWKIKSYVKRILTDDPLNLTIEQSIEYLRYVISKSWNEEVVTIEHKGKEPRFGFDLFLVNGKDTYYFNVNTAELSPYISS</sequence>
<reference evidence="4" key="1">
    <citation type="journal article" date="2019" name="Int. J. Syst. Evol. Microbiol.">
        <title>The Global Catalogue of Microorganisms (GCM) 10K type strain sequencing project: providing services to taxonomists for standard genome sequencing and annotation.</title>
        <authorList>
            <consortium name="The Broad Institute Genomics Platform"/>
            <consortium name="The Broad Institute Genome Sequencing Center for Infectious Disease"/>
            <person name="Wu L."/>
            <person name="Ma J."/>
        </authorList>
    </citation>
    <scope>NUCLEOTIDE SEQUENCE [LARGE SCALE GENOMIC DNA]</scope>
    <source>
        <strain evidence="4">CCUG 54527</strain>
    </source>
</reference>
<feature type="domain" description="SLH" evidence="2">
    <location>
        <begin position="153"/>
        <end position="211"/>
    </location>
</feature>
<feature type="domain" description="SLH" evidence="2">
    <location>
        <begin position="89"/>
        <end position="152"/>
    </location>
</feature>